<accession>A0A1W6P2D3</accession>
<dbReference type="STRING" id="92947.BVG79_02296"/>
<dbReference type="InterPro" id="IPR027417">
    <property type="entry name" value="P-loop_NTPase"/>
</dbReference>
<dbReference type="SUPFAM" id="SSF52540">
    <property type="entry name" value="P-loop containing nucleoside triphosphate hydrolases"/>
    <property type="match status" value="1"/>
</dbReference>
<sequence>MTKFDSFVVFAEMRTGSNFLETNLNTIPGVACLGEAFNPQFIGYPAREDLLGVTYADRVADPMALLKKIRNARGGVLQGFRFFSNHDARVLDKILPDPKVAKVILTRNPIDSYISRKIASATGQWKVTNITNAKREVIGFDAAEFEEHLQAHQAFQVTLMHGLQTTGQTAFYIDYDDLHDLAVLNGLAVFLGVEGRLEALDQKVKKQNPEAVADKVENFPEMEEALARLDRFNLSRTPNFEPRRGPGVPGFVAAARSNLLFLPVASGPVQAVTDWLAALDGAAPEQKFNLGTLRQWKADRPGHRSFTVLRHPLARAHAAFCDNILCADGKGFRQIRNHLARHFAMPMPEGGEGPHTDDILHAAAFSSFLTFVKANLSSQTALRVDGCWASQVATLQGFAQFATPDAVLREDELPEGLALLAAQVGRDDLPELPFPTDPHAARLVRIYSPSLEAQAREAYARDYMAFGFGDWRPSDGV</sequence>
<dbReference type="OrthoDB" id="7802556at2"/>
<evidence type="ECO:0000313" key="2">
    <source>
        <dbReference type="Proteomes" id="UP000242447"/>
    </source>
</evidence>
<gene>
    <name evidence="1" type="ORF">BVG79_02296</name>
</gene>
<dbReference type="KEGG" id="kro:BVG79_02296"/>
<dbReference type="Proteomes" id="UP000242447">
    <property type="component" value="Chromosome"/>
</dbReference>
<dbReference type="EMBL" id="CP019937">
    <property type="protein sequence ID" value="ARO15636.1"/>
    <property type="molecule type" value="Genomic_DNA"/>
</dbReference>
<dbReference type="AlphaFoldDB" id="A0A1W6P2D3"/>
<proteinExistence type="predicted"/>
<reference evidence="1 2" key="1">
    <citation type="submission" date="2017-02" db="EMBL/GenBank/DDBJ databases">
        <title>Ketogulonicigenium robustum SPU B003 Genome sequencing and assembly.</title>
        <authorList>
            <person name="Li Y."/>
            <person name="Liu L."/>
            <person name="Wang C."/>
            <person name="Zhang M."/>
            <person name="Zhang T."/>
            <person name="Zhang Y."/>
        </authorList>
    </citation>
    <scope>NUCLEOTIDE SEQUENCE [LARGE SCALE GENOMIC DNA]</scope>
    <source>
        <strain evidence="1 2">SPU_B003</strain>
    </source>
</reference>
<evidence type="ECO:0000313" key="1">
    <source>
        <dbReference type="EMBL" id="ARO15636.1"/>
    </source>
</evidence>
<organism evidence="1 2">
    <name type="scientific">Ketogulonicigenium robustum</name>
    <dbReference type="NCBI Taxonomy" id="92947"/>
    <lineage>
        <taxon>Bacteria</taxon>
        <taxon>Pseudomonadati</taxon>
        <taxon>Pseudomonadota</taxon>
        <taxon>Alphaproteobacteria</taxon>
        <taxon>Rhodobacterales</taxon>
        <taxon>Roseobacteraceae</taxon>
        <taxon>Ketogulonicigenium</taxon>
    </lineage>
</organism>
<dbReference type="Gene3D" id="3.40.50.300">
    <property type="entry name" value="P-loop containing nucleotide triphosphate hydrolases"/>
    <property type="match status" value="1"/>
</dbReference>
<name>A0A1W6P2D3_9RHOB</name>
<dbReference type="RefSeq" id="WP_085787007.1">
    <property type="nucleotide sequence ID" value="NZ_CP019937.1"/>
</dbReference>
<protein>
    <recommendedName>
        <fullName evidence="3">Nodulation protein NodH</fullName>
    </recommendedName>
</protein>
<evidence type="ECO:0008006" key="3">
    <source>
        <dbReference type="Google" id="ProtNLM"/>
    </source>
</evidence>
<keyword evidence="2" id="KW-1185">Reference proteome</keyword>